<dbReference type="Pfam" id="PF05637">
    <property type="entry name" value="Glyco_transf_34"/>
    <property type="match status" value="1"/>
</dbReference>
<dbReference type="InterPro" id="IPR008630">
    <property type="entry name" value="Glyco_trans_34"/>
</dbReference>
<evidence type="ECO:0000256" key="3">
    <source>
        <dbReference type="SAM" id="MobiDB-lite"/>
    </source>
</evidence>
<dbReference type="GO" id="GO:0016020">
    <property type="term" value="C:membrane"/>
    <property type="evidence" value="ECO:0007669"/>
    <property type="project" value="InterPro"/>
</dbReference>
<dbReference type="PANTHER" id="PTHR46082:SF6">
    <property type="entry name" value="AAA+ ATPASE DOMAIN-CONTAINING PROTEIN-RELATED"/>
    <property type="match status" value="1"/>
</dbReference>
<evidence type="ECO:0000259" key="4">
    <source>
        <dbReference type="PROSITE" id="PS50030"/>
    </source>
</evidence>
<keyword evidence="1" id="KW-0328">Glycosyltransferase</keyword>
<protein>
    <recommendedName>
        <fullName evidence="4">UBA domain-containing protein</fullName>
    </recommendedName>
</protein>
<dbReference type="OrthoDB" id="168165at2759"/>
<evidence type="ECO:0000313" key="5">
    <source>
        <dbReference type="EMBL" id="OLP97104.1"/>
    </source>
</evidence>
<gene>
    <name evidence="5" type="ORF">AK812_SmicGene20629</name>
</gene>
<keyword evidence="6" id="KW-1185">Reference proteome</keyword>
<dbReference type="InterPro" id="IPR011990">
    <property type="entry name" value="TPR-like_helical_dom_sf"/>
</dbReference>
<dbReference type="Proteomes" id="UP000186817">
    <property type="component" value="Unassembled WGS sequence"/>
</dbReference>
<feature type="compositionally biased region" description="Basic and acidic residues" evidence="3">
    <location>
        <begin position="578"/>
        <end position="589"/>
    </location>
</feature>
<evidence type="ECO:0000313" key="6">
    <source>
        <dbReference type="Proteomes" id="UP000186817"/>
    </source>
</evidence>
<keyword evidence="2" id="KW-0808">Transferase</keyword>
<dbReference type="PANTHER" id="PTHR46082">
    <property type="entry name" value="ATP/GTP-BINDING PROTEIN-RELATED"/>
    <property type="match status" value="1"/>
</dbReference>
<feature type="region of interest" description="Disordered" evidence="3">
    <location>
        <begin position="719"/>
        <end position="744"/>
    </location>
</feature>
<accession>A0A1Q9DPL5</accession>
<sequence length="1488" mass="160393">MELGWKIRTTAAANKSLVPLSRDEARLLGATIRKIFGSQWYYGQVIAIDADARALDGDEEHLSSVEVKHFLAGSSRALRSTFGGWSLHAALSSRHPAAQLGSDALGETVTRSGTSCSETKLGKKPQRGRCHLEVSDFGARSVRDAVSERSGRQVKFASVGPALAAVAMGLVMAGTRLHVPDLFGKCVAFTVPETVTSFPSSGSAQAAPPEVAGSSLQRSVEAAALEERETASEIVTDDVEIFVDVPSQADDTTSALHTSLLNEASYAEHLEPAGGLPWDAPDAPTCEINDVKGGAEAESVAVQTADDELAAAAAALVEALAWGHSRFFALVWAKRCSFCMWQASGLVVRVAGRAFVRMLEEAEMCNPSSHRPWIGAESVAFSRPGILFLAVCLPHSAVPWEFQAGWMQRVFIQEWMPPHHVLVVAVSGVPSGWTTLYTARKQGDVKVGKCSQSTEAEPLGTNDEAGSAGLESLMTSALVACAGARALKGANLTASDDLGGGGSRNAMSTRMTQWEDVMDGCMMSALRKSLQWQCKEDMGVNQKWCEIKLFPPPLYDGEVEKCEDWHAKKVSPDSAFRAIDKPEPRDAIQRRPPPPPPVSLTVEPAPQQMPPQAESRVCKVEKPRQDYTAAAACSFIQGGRLRPLWVSASCRRQLLSALRAAEGQEAGRAKSKQADKSRFRHTKALSKLKELGYDDSEEVRVLTKCNGDLNAALREITGPGTRAAGAEEGESQKSPSFRARKCADDKEKAGVGKWNGRVSDLTMKEYRDMKWGMDAVASASPAQARLETPTPTGAKFGSETLQVNDEASDPFMTWMLSQSLLVLAGLAKELDGFNPEKVCCNTESVDYLLHCANASAIAPTTSHIHVTSLATREIHSYAVFSAAINAAHAKTFGNSFQLATSSFGLGSDLKLLWRAGNVATILEALKVVPGASWIAYLDADAILVDFSKDALADVVRAHSTKETRLMVSRGELIGPGTSSMFNSGFLLVRQHPWAYDFVQLWLSQLSSSNANDQEVLEQLYRQDALGCRRHMAILPMGLVYSEIGNPVSGPPDQQHVVHLAGIPDEVRMGVFLAFWKDLCGINPSMALPGSLGLRQAYLEEMASFVSQGDAPAEAVCQSPTSMRQCLEAAERLAYGLHLDGRQQEAVHWAAGALSGREQHLGTLDEDTLASRSTLATVMEAAGRKEEALAFSMAAWEGRKVTYGPNHRATMLSTARLGSQMLAHSRLEEATVFLQAAQQADILGPQHSSSISTAAALALAYAKQSRYTEALALYRRTARAAAEDLGKHHATTLDLRLGVADTLRQMGQHDEAATTGARLVRTQRRKLKTQPSRSDQLRLARALELVAGTRVEKLPKRLKLIEEAAEVYAKFGIKSSRISVLRSGADMLQANGRSSEAESWFRRALADAEGIPGDTEKGLASAVASAANNLAMLLRSRGKGAEAEGLLRRAAQGFAKEHQAAELRPSRPGLRFCETANVLTGHWGTLQTL</sequence>
<organism evidence="5 6">
    <name type="scientific">Symbiodinium microadriaticum</name>
    <name type="common">Dinoflagellate</name>
    <name type="synonym">Zooxanthella microadriatica</name>
    <dbReference type="NCBI Taxonomy" id="2951"/>
    <lineage>
        <taxon>Eukaryota</taxon>
        <taxon>Sar</taxon>
        <taxon>Alveolata</taxon>
        <taxon>Dinophyceae</taxon>
        <taxon>Suessiales</taxon>
        <taxon>Symbiodiniaceae</taxon>
        <taxon>Symbiodinium</taxon>
    </lineage>
</organism>
<dbReference type="EMBL" id="LSRX01000446">
    <property type="protein sequence ID" value="OLP97104.1"/>
    <property type="molecule type" value="Genomic_DNA"/>
</dbReference>
<reference evidence="5 6" key="1">
    <citation type="submission" date="2016-02" db="EMBL/GenBank/DDBJ databases">
        <title>Genome analysis of coral dinoflagellate symbionts highlights evolutionary adaptations to a symbiotic lifestyle.</title>
        <authorList>
            <person name="Aranda M."/>
            <person name="Li Y."/>
            <person name="Liew Y.J."/>
            <person name="Baumgarten S."/>
            <person name="Simakov O."/>
            <person name="Wilson M."/>
            <person name="Piel J."/>
            <person name="Ashoor H."/>
            <person name="Bougouffa S."/>
            <person name="Bajic V.B."/>
            <person name="Ryu T."/>
            <person name="Ravasi T."/>
            <person name="Bayer T."/>
            <person name="Micklem G."/>
            <person name="Kim H."/>
            <person name="Bhak J."/>
            <person name="Lajeunesse T.C."/>
            <person name="Voolstra C.R."/>
        </authorList>
    </citation>
    <scope>NUCLEOTIDE SEQUENCE [LARGE SCALE GENOMIC DNA]</scope>
    <source>
        <strain evidence="5 6">CCMP2467</strain>
    </source>
</reference>
<dbReference type="GO" id="GO:0016757">
    <property type="term" value="F:glycosyltransferase activity"/>
    <property type="evidence" value="ECO:0007669"/>
    <property type="project" value="UniProtKB-KW"/>
</dbReference>
<dbReference type="InterPro" id="IPR053137">
    <property type="entry name" value="NLR-like"/>
</dbReference>
<proteinExistence type="predicted"/>
<feature type="domain" description="UBA" evidence="4">
    <location>
        <begin position="673"/>
        <end position="719"/>
    </location>
</feature>
<comment type="caution">
    <text evidence="5">The sequence shown here is derived from an EMBL/GenBank/DDBJ whole genome shotgun (WGS) entry which is preliminary data.</text>
</comment>
<dbReference type="Gene3D" id="1.10.8.10">
    <property type="entry name" value="DNA helicase RuvA subunit, C-terminal domain"/>
    <property type="match status" value="1"/>
</dbReference>
<evidence type="ECO:0000256" key="2">
    <source>
        <dbReference type="ARBA" id="ARBA00022679"/>
    </source>
</evidence>
<dbReference type="Pfam" id="PF13424">
    <property type="entry name" value="TPR_12"/>
    <property type="match status" value="1"/>
</dbReference>
<feature type="compositionally biased region" description="Low complexity" evidence="3">
    <location>
        <begin position="604"/>
        <end position="613"/>
    </location>
</feature>
<dbReference type="Gene3D" id="1.25.40.10">
    <property type="entry name" value="Tetratricopeptide repeat domain"/>
    <property type="match status" value="2"/>
</dbReference>
<dbReference type="PROSITE" id="PS50030">
    <property type="entry name" value="UBA"/>
    <property type="match status" value="1"/>
</dbReference>
<feature type="region of interest" description="Disordered" evidence="3">
    <location>
        <begin position="573"/>
        <end position="613"/>
    </location>
</feature>
<dbReference type="InterPro" id="IPR015940">
    <property type="entry name" value="UBA"/>
</dbReference>
<dbReference type="SUPFAM" id="SSF48452">
    <property type="entry name" value="TPR-like"/>
    <property type="match status" value="3"/>
</dbReference>
<dbReference type="Pfam" id="PF13374">
    <property type="entry name" value="TPR_10"/>
    <property type="match status" value="2"/>
</dbReference>
<evidence type="ECO:0000256" key="1">
    <source>
        <dbReference type="ARBA" id="ARBA00022676"/>
    </source>
</evidence>
<name>A0A1Q9DPL5_SYMMI</name>